<feature type="region of interest" description="Disordered" evidence="1">
    <location>
        <begin position="73"/>
        <end position="112"/>
    </location>
</feature>
<sequence length="134" mass="15628">MNKQRSEYLLSKARIERRRILGSWEGFWRAGSVVRRKLLCFLLSWTSQCQATKRNSRRPSLLARGDDGEVEAQALQEQSGRGWAGDGRREKGEAVGRRTSRLERRARESERRWRDAKKRIFVAWQAGLPPQMVT</sequence>
<protein>
    <submittedName>
        <fullName evidence="2">Uncharacterized protein</fullName>
    </submittedName>
</protein>
<organism evidence="2 3">
    <name type="scientific">Coccidioides immitis RMSCC 2394</name>
    <dbReference type="NCBI Taxonomy" id="404692"/>
    <lineage>
        <taxon>Eukaryota</taxon>
        <taxon>Fungi</taxon>
        <taxon>Dikarya</taxon>
        <taxon>Ascomycota</taxon>
        <taxon>Pezizomycotina</taxon>
        <taxon>Eurotiomycetes</taxon>
        <taxon>Eurotiomycetidae</taxon>
        <taxon>Onygenales</taxon>
        <taxon>Onygenaceae</taxon>
        <taxon>Coccidioides</taxon>
    </lineage>
</organism>
<evidence type="ECO:0000313" key="3">
    <source>
        <dbReference type="Proteomes" id="UP000054565"/>
    </source>
</evidence>
<name>A0A0J6Y182_COCIT</name>
<evidence type="ECO:0000256" key="1">
    <source>
        <dbReference type="SAM" id="MobiDB-lite"/>
    </source>
</evidence>
<accession>A0A0J6Y182</accession>
<dbReference type="AlphaFoldDB" id="A0A0J6Y182"/>
<evidence type="ECO:0000313" key="2">
    <source>
        <dbReference type="EMBL" id="KMP00358.1"/>
    </source>
</evidence>
<feature type="compositionally biased region" description="Basic and acidic residues" evidence="1">
    <location>
        <begin position="86"/>
        <end position="112"/>
    </location>
</feature>
<gene>
    <name evidence="2" type="ORF">CIRG_00501</name>
</gene>
<proteinExistence type="predicted"/>
<reference evidence="3" key="1">
    <citation type="journal article" date="2010" name="Genome Res.">
        <title>Population genomic sequencing of Coccidioides fungi reveals recent hybridization and transposon control.</title>
        <authorList>
            <person name="Neafsey D.E."/>
            <person name="Barker B.M."/>
            <person name="Sharpton T.J."/>
            <person name="Stajich J.E."/>
            <person name="Park D.J."/>
            <person name="Whiston E."/>
            <person name="Hung C.-Y."/>
            <person name="McMahan C."/>
            <person name="White J."/>
            <person name="Sykes S."/>
            <person name="Heiman D."/>
            <person name="Young S."/>
            <person name="Zeng Q."/>
            <person name="Abouelleil A."/>
            <person name="Aftuck L."/>
            <person name="Bessette D."/>
            <person name="Brown A."/>
            <person name="FitzGerald M."/>
            <person name="Lui A."/>
            <person name="Macdonald J.P."/>
            <person name="Priest M."/>
            <person name="Orbach M.J."/>
            <person name="Galgiani J.N."/>
            <person name="Kirkland T.N."/>
            <person name="Cole G.T."/>
            <person name="Birren B.W."/>
            <person name="Henn M.R."/>
            <person name="Taylor J.W."/>
            <person name="Rounsley S.D."/>
        </authorList>
    </citation>
    <scope>NUCLEOTIDE SEQUENCE [LARGE SCALE GENOMIC DNA]</scope>
    <source>
        <strain evidence="3">RMSCC 2394</strain>
    </source>
</reference>
<dbReference type="EMBL" id="DS028093">
    <property type="protein sequence ID" value="KMP00358.1"/>
    <property type="molecule type" value="Genomic_DNA"/>
</dbReference>
<dbReference type="Proteomes" id="UP000054565">
    <property type="component" value="Unassembled WGS sequence"/>
</dbReference>